<organism evidence="2 3">
    <name type="scientific">Mucilaginibacter myungsuensis</name>
    <dbReference type="NCBI Taxonomy" id="649104"/>
    <lineage>
        <taxon>Bacteria</taxon>
        <taxon>Pseudomonadati</taxon>
        <taxon>Bacteroidota</taxon>
        <taxon>Sphingobacteriia</taxon>
        <taxon>Sphingobacteriales</taxon>
        <taxon>Sphingobacteriaceae</taxon>
        <taxon>Mucilaginibacter</taxon>
    </lineage>
</organism>
<protein>
    <recommendedName>
        <fullName evidence="4">Outer membrane lipoprotein-sorting protein</fullName>
    </recommendedName>
</protein>
<proteinExistence type="predicted"/>
<dbReference type="Proteomes" id="UP000622475">
    <property type="component" value="Unassembled WGS sequence"/>
</dbReference>
<dbReference type="AlphaFoldDB" id="A0A929KW91"/>
<dbReference type="Gene3D" id="2.60.40.1190">
    <property type="match status" value="1"/>
</dbReference>
<gene>
    <name evidence="2" type="ORF">IRJ16_12820</name>
</gene>
<evidence type="ECO:0000313" key="3">
    <source>
        <dbReference type="Proteomes" id="UP000622475"/>
    </source>
</evidence>
<accession>A0A929KW91</accession>
<feature type="chain" id="PRO_5036927839" description="Outer membrane lipoprotein-sorting protein" evidence="1">
    <location>
        <begin position="30"/>
        <end position="292"/>
    </location>
</feature>
<comment type="caution">
    <text evidence="2">The sequence shown here is derived from an EMBL/GenBank/DDBJ whole genome shotgun (WGS) entry which is preliminary data.</text>
</comment>
<name>A0A929KW91_9SPHI</name>
<feature type="signal peptide" evidence="1">
    <location>
        <begin position="1"/>
        <end position="29"/>
    </location>
</feature>
<reference evidence="2" key="1">
    <citation type="submission" date="2020-10" db="EMBL/GenBank/DDBJ databases">
        <title>Mucilaginibacter mali sp. nov., isolated from rhizosphere soil of apple orchard.</title>
        <authorList>
            <person name="Lee J.-S."/>
            <person name="Kim H.S."/>
            <person name="Kim J.-S."/>
        </authorList>
    </citation>
    <scope>NUCLEOTIDE SEQUENCE</scope>
    <source>
        <strain evidence="2">KCTC 22746</strain>
    </source>
</reference>
<evidence type="ECO:0000313" key="2">
    <source>
        <dbReference type="EMBL" id="MBE9662769.1"/>
    </source>
</evidence>
<dbReference type="SUPFAM" id="SSF49344">
    <property type="entry name" value="CBD9-like"/>
    <property type="match status" value="1"/>
</dbReference>
<evidence type="ECO:0008006" key="4">
    <source>
        <dbReference type="Google" id="ProtNLM"/>
    </source>
</evidence>
<dbReference type="RefSeq" id="WP_194111993.1">
    <property type="nucleotide sequence ID" value="NZ_JADFFL010000004.1"/>
</dbReference>
<keyword evidence="1" id="KW-0732">Signal</keyword>
<keyword evidence="3" id="KW-1185">Reference proteome</keyword>
<dbReference type="EMBL" id="JADFFL010000004">
    <property type="protein sequence ID" value="MBE9662769.1"/>
    <property type="molecule type" value="Genomic_DNA"/>
</dbReference>
<sequence length="292" mass="30949">MRITPKTMTRTAVAALVFSAIGFSATAQKLPGSQEASLRAPSVVKIDGKLNEWNDALQAQNSSTSLQYSVANDDANLYFVLKSTDQMNNNKIIGGGVNITINTQNKKSDKDAYQVILPVDLKKLGSMMMSMRSSIGANGQPDSAALAGMRKKAVSAFRDINLVNFKGIPDSTLSIYNEYGIKAFVDFDNKGALVMEVAIPLKEMKMDAKSSFNYNIKLPGINIQAMMQAAMSAGAMESARTTTVQAPPPPSGGGGGGFGGFGGGGGIPRNMGDMANMVSPTDFWGKYTNTSK</sequence>
<evidence type="ECO:0000256" key="1">
    <source>
        <dbReference type="SAM" id="SignalP"/>
    </source>
</evidence>